<dbReference type="OrthoDB" id="9796702at2"/>
<dbReference type="Proteomes" id="UP000283295">
    <property type="component" value="Unassembled WGS sequence"/>
</dbReference>
<accession>A0A412IUT3</accession>
<feature type="compositionally biased region" description="Acidic residues" evidence="1">
    <location>
        <begin position="331"/>
        <end position="343"/>
    </location>
</feature>
<feature type="region of interest" description="Disordered" evidence="1">
    <location>
        <begin position="327"/>
        <end position="354"/>
    </location>
</feature>
<evidence type="ECO:0008006" key="4">
    <source>
        <dbReference type="Google" id="ProtNLM"/>
    </source>
</evidence>
<evidence type="ECO:0000313" key="3">
    <source>
        <dbReference type="Proteomes" id="UP000283295"/>
    </source>
</evidence>
<sequence length="354" mass="40992">MVNSVKHFISILSLMAFLFFVLSKAGQLARPMDGDSDVWADYYAEADNTIDTVMIGSSAMYRYWIPVQAFSEQNFTSALIASAGQDIRLAPYIMEEAVKSQNVDLFVVELRSAVFRGNIDQINKDNLNYNLEVLVTGMNPSFTKYEMIQKYYQEDEVQKIKLMFPILMYHDNLVQYDSELIIDRMNTAADEYKFARQVSKITPLKKPVLKASDEKYMSDEALGYIDDIQKKADELGIRVLFLSTPYALTTKQGAIQLELDSYLEGKGYDYLDLNLYIEDMELDYSTDFYNKRHTNISGAKKVTSYLAKYIKDNYDLSAELNEEQKQSWTDAESEWSSEEEELLNEWTKYQEKEK</sequence>
<evidence type="ECO:0000313" key="2">
    <source>
        <dbReference type="EMBL" id="RGS43887.1"/>
    </source>
</evidence>
<proteinExistence type="predicted"/>
<organism evidence="2 3">
    <name type="scientific">Coprococcus eutactus</name>
    <dbReference type="NCBI Taxonomy" id="33043"/>
    <lineage>
        <taxon>Bacteria</taxon>
        <taxon>Bacillati</taxon>
        <taxon>Bacillota</taxon>
        <taxon>Clostridia</taxon>
        <taxon>Lachnospirales</taxon>
        <taxon>Lachnospiraceae</taxon>
        <taxon>Coprococcus</taxon>
    </lineage>
</organism>
<evidence type="ECO:0000256" key="1">
    <source>
        <dbReference type="SAM" id="MobiDB-lite"/>
    </source>
</evidence>
<dbReference type="AlphaFoldDB" id="A0A412IUT3"/>
<comment type="caution">
    <text evidence="2">The sequence shown here is derived from an EMBL/GenBank/DDBJ whole genome shotgun (WGS) entry which is preliminary data.</text>
</comment>
<name>A0A412IUT3_9FIRM</name>
<gene>
    <name evidence="2" type="ORF">DWX94_02145</name>
</gene>
<dbReference type="EMBL" id="QRVK01000003">
    <property type="protein sequence ID" value="RGS43887.1"/>
    <property type="molecule type" value="Genomic_DNA"/>
</dbReference>
<protein>
    <recommendedName>
        <fullName evidence="4">SGNH/GDSL hydrolase family protein</fullName>
    </recommendedName>
</protein>
<reference evidence="2 3" key="1">
    <citation type="submission" date="2018-08" db="EMBL/GenBank/DDBJ databases">
        <title>A genome reference for cultivated species of the human gut microbiota.</title>
        <authorList>
            <person name="Zou Y."/>
            <person name="Xue W."/>
            <person name="Luo G."/>
        </authorList>
    </citation>
    <scope>NUCLEOTIDE SEQUENCE [LARGE SCALE GENOMIC DNA]</scope>
    <source>
        <strain evidence="2 3">AF22-21</strain>
    </source>
</reference>